<dbReference type="Gene3D" id="3.30.9.10">
    <property type="entry name" value="D-Amino Acid Oxidase, subunit A, domain 2"/>
    <property type="match status" value="1"/>
</dbReference>
<dbReference type="Proteomes" id="UP000624709">
    <property type="component" value="Unassembled WGS sequence"/>
</dbReference>
<sequence>MSGTNVLVSGASFAGLTTAYWLNKQGHQVTLVEVAQGLKKGGTPVDIVDQTVDIVKRMNIFDEVRAHALPPRSTEFKRVDDTVEARMEAEPLDEDGDQARYEVPRDDLLRILFDNIKDDVEVIFGDSITALTDTPDGVRATFRTAEDRDFAMVFGCDGNHSLVRKLRFGAESEFSHFLGAYFAISIVGKGIVEPNTTVINSVPGKTVMLNSYVDKTDICFLFRSETEIPYDYRDQDEQRQILIDRFKDHGWRSADLLEDMATADNFYFDKLCQVKMPRWSEGRIALVGDAAYCASPAAGMGGSLAIIGATALGDALEQHGTDIDAAFEAYDRNLRPFVEDVQADVVSFGLATFFPATENEIQKRNEFLLQ</sequence>
<keyword evidence="3" id="KW-1185">Reference proteome</keyword>
<dbReference type="Pfam" id="PF01494">
    <property type="entry name" value="FAD_binding_3"/>
    <property type="match status" value="1"/>
</dbReference>
<comment type="caution">
    <text evidence="2">The sequence shown here is derived from an EMBL/GenBank/DDBJ whole genome shotgun (WGS) entry which is preliminary data.</text>
</comment>
<evidence type="ECO:0000313" key="2">
    <source>
        <dbReference type="EMBL" id="GIE73041.1"/>
    </source>
</evidence>
<dbReference type="RefSeq" id="WP_203830695.1">
    <property type="nucleotide sequence ID" value="NZ_BAAATY010000057.1"/>
</dbReference>
<dbReference type="SUPFAM" id="SSF51905">
    <property type="entry name" value="FAD/NAD(P)-binding domain"/>
    <property type="match status" value="1"/>
</dbReference>
<accession>A0ABQ4BQU9</accession>
<feature type="domain" description="FAD-binding" evidence="1">
    <location>
        <begin position="4"/>
        <end position="341"/>
    </location>
</feature>
<dbReference type="PRINTS" id="PR00420">
    <property type="entry name" value="RNGMNOXGNASE"/>
</dbReference>
<evidence type="ECO:0000313" key="3">
    <source>
        <dbReference type="Proteomes" id="UP000624709"/>
    </source>
</evidence>
<dbReference type="PANTHER" id="PTHR46865:SF2">
    <property type="entry name" value="MONOOXYGENASE"/>
    <property type="match status" value="1"/>
</dbReference>
<dbReference type="InterPro" id="IPR036188">
    <property type="entry name" value="FAD/NAD-bd_sf"/>
</dbReference>
<dbReference type="Gene3D" id="3.50.50.60">
    <property type="entry name" value="FAD/NAD(P)-binding domain"/>
    <property type="match status" value="1"/>
</dbReference>
<gene>
    <name evidence="2" type="ORF">Apa02nite_091490</name>
</gene>
<name>A0ABQ4BQU9_9ACTN</name>
<evidence type="ECO:0000259" key="1">
    <source>
        <dbReference type="Pfam" id="PF01494"/>
    </source>
</evidence>
<dbReference type="PANTHER" id="PTHR46865">
    <property type="entry name" value="OXIDOREDUCTASE-RELATED"/>
    <property type="match status" value="1"/>
</dbReference>
<dbReference type="InterPro" id="IPR051704">
    <property type="entry name" value="FAD_aromatic-hydroxylase"/>
</dbReference>
<organism evidence="2 3">
    <name type="scientific">Actinoplanes palleronii</name>
    <dbReference type="NCBI Taxonomy" id="113570"/>
    <lineage>
        <taxon>Bacteria</taxon>
        <taxon>Bacillati</taxon>
        <taxon>Actinomycetota</taxon>
        <taxon>Actinomycetes</taxon>
        <taxon>Micromonosporales</taxon>
        <taxon>Micromonosporaceae</taxon>
        <taxon>Actinoplanes</taxon>
    </lineage>
</organism>
<dbReference type="EMBL" id="BOMS01000163">
    <property type="protein sequence ID" value="GIE73041.1"/>
    <property type="molecule type" value="Genomic_DNA"/>
</dbReference>
<proteinExistence type="predicted"/>
<dbReference type="InterPro" id="IPR002938">
    <property type="entry name" value="FAD-bd"/>
</dbReference>
<protein>
    <submittedName>
        <fullName evidence="2">FAD-dependent oxidoreductase</fullName>
    </submittedName>
</protein>
<reference evidence="2 3" key="1">
    <citation type="submission" date="2021-01" db="EMBL/GenBank/DDBJ databases">
        <title>Whole genome shotgun sequence of Actinoplanes palleronii NBRC 14916.</title>
        <authorList>
            <person name="Komaki H."/>
            <person name="Tamura T."/>
        </authorList>
    </citation>
    <scope>NUCLEOTIDE SEQUENCE [LARGE SCALE GENOMIC DNA]</scope>
    <source>
        <strain evidence="2 3">NBRC 14916</strain>
    </source>
</reference>